<dbReference type="InterPro" id="IPR010035">
    <property type="entry name" value="Thi_S"/>
</dbReference>
<dbReference type="EMBL" id="CADCTF010000020">
    <property type="protein sequence ID" value="CAA9217711.1"/>
    <property type="molecule type" value="Genomic_DNA"/>
</dbReference>
<dbReference type="SUPFAM" id="SSF54285">
    <property type="entry name" value="MoaD/ThiS"/>
    <property type="match status" value="1"/>
</dbReference>
<dbReference type="Pfam" id="PF02597">
    <property type="entry name" value="ThiS"/>
    <property type="match status" value="1"/>
</dbReference>
<evidence type="ECO:0008006" key="2">
    <source>
        <dbReference type="Google" id="ProtNLM"/>
    </source>
</evidence>
<dbReference type="InterPro" id="IPR016155">
    <property type="entry name" value="Mopterin_synth/thiamin_S_b"/>
</dbReference>
<gene>
    <name evidence="1" type="ORF">AVDCRST_MAG50-312</name>
</gene>
<dbReference type="PANTHER" id="PTHR34472:SF1">
    <property type="entry name" value="SULFUR CARRIER PROTEIN THIS"/>
    <property type="match status" value="1"/>
</dbReference>
<dbReference type="InterPro" id="IPR012675">
    <property type="entry name" value="Beta-grasp_dom_sf"/>
</dbReference>
<protein>
    <recommendedName>
        <fullName evidence="2">Sulfur carrier protein ThiS</fullName>
    </recommendedName>
</protein>
<evidence type="ECO:0000313" key="1">
    <source>
        <dbReference type="EMBL" id="CAA9217711.1"/>
    </source>
</evidence>
<dbReference type="CDD" id="cd00565">
    <property type="entry name" value="Ubl_ThiS"/>
    <property type="match status" value="1"/>
</dbReference>
<reference evidence="1" key="1">
    <citation type="submission" date="2020-02" db="EMBL/GenBank/DDBJ databases">
        <authorList>
            <person name="Meier V. D."/>
        </authorList>
    </citation>
    <scope>NUCLEOTIDE SEQUENCE</scope>
    <source>
        <strain evidence="1">AVDCRST_MAG50</strain>
    </source>
</reference>
<dbReference type="AlphaFoldDB" id="A0A6J4HCF7"/>
<dbReference type="InterPro" id="IPR003749">
    <property type="entry name" value="ThiS/MoaD-like"/>
</dbReference>
<proteinExistence type="predicted"/>
<accession>A0A6J4HCF7</accession>
<sequence length="66" mass="7080">MQVTVNGEPLEVGDPTTVTDLLEHLELSGRWVLVERNGEPVLRADLATTNLADGDRLELVRAVAGG</sequence>
<name>A0A6J4HCF7_9ACTN</name>
<dbReference type="PANTHER" id="PTHR34472">
    <property type="entry name" value="SULFUR CARRIER PROTEIN THIS"/>
    <property type="match status" value="1"/>
</dbReference>
<dbReference type="Gene3D" id="3.10.20.30">
    <property type="match status" value="1"/>
</dbReference>
<dbReference type="NCBIfam" id="TIGR01683">
    <property type="entry name" value="thiS"/>
    <property type="match status" value="1"/>
</dbReference>
<organism evidence="1">
    <name type="scientific">uncultured Acidimicrobiales bacterium</name>
    <dbReference type="NCBI Taxonomy" id="310071"/>
    <lineage>
        <taxon>Bacteria</taxon>
        <taxon>Bacillati</taxon>
        <taxon>Actinomycetota</taxon>
        <taxon>Acidimicrobiia</taxon>
        <taxon>Acidimicrobiales</taxon>
        <taxon>environmental samples</taxon>
    </lineage>
</organism>